<dbReference type="OrthoDB" id="5184773at2"/>
<dbReference type="InterPro" id="IPR023476">
    <property type="entry name" value="Pep_tRNA_hydro_II_dom_sf"/>
</dbReference>
<dbReference type="SUPFAM" id="SSF102462">
    <property type="entry name" value="Peptidyl-tRNA hydrolase II"/>
    <property type="match status" value="1"/>
</dbReference>
<proteinExistence type="predicted"/>
<dbReference type="STRING" id="211114.SAMN04489726_4448"/>
<dbReference type="Proteomes" id="UP000183376">
    <property type="component" value="Chromosome I"/>
</dbReference>
<evidence type="ECO:0000313" key="5">
    <source>
        <dbReference type="Proteomes" id="UP000183376"/>
    </source>
</evidence>
<evidence type="ECO:0000256" key="1">
    <source>
        <dbReference type="ARBA" id="ARBA00013260"/>
    </source>
</evidence>
<evidence type="ECO:0000256" key="2">
    <source>
        <dbReference type="ARBA" id="ARBA00022801"/>
    </source>
</evidence>
<dbReference type="EMBL" id="LT629701">
    <property type="protein sequence ID" value="SDN01087.1"/>
    <property type="molecule type" value="Genomic_DNA"/>
</dbReference>
<organism evidence="4 5">
    <name type="scientific">Allokutzneria albata</name>
    <name type="common">Kibdelosporangium albatum</name>
    <dbReference type="NCBI Taxonomy" id="211114"/>
    <lineage>
        <taxon>Bacteria</taxon>
        <taxon>Bacillati</taxon>
        <taxon>Actinomycetota</taxon>
        <taxon>Actinomycetes</taxon>
        <taxon>Pseudonocardiales</taxon>
        <taxon>Pseudonocardiaceae</taxon>
        <taxon>Allokutzneria</taxon>
    </lineage>
</organism>
<evidence type="ECO:0000313" key="4">
    <source>
        <dbReference type="EMBL" id="SDN01087.1"/>
    </source>
</evidence>
<dbReference type="EC" id="3.1.1.29" evidence="1"/>
<dbReference type="AlphaFoldDB" id="A0A1G9XWD4"/>
<dbReference type="RefSeq" id="WP_156050782.1">
    <property type="nucleotide sequence ID" value="NZ_JOEF01000005.1"/>
</dbReference>
<accession>A0A1G9XWD4</accession>
<protein>
    <recommendedName>
        <fullName evidence="1">peptidyl-tRNA hydrolase</fullName>
        <ecNumber evidence="1">3.1.1.29</ecNumber>
    </recommendedName>
</protein>
<keyword evidence="5" id="KW-1185">Reference proteome</keyword>
<evidence type="ECO:0000256" key="3">
    <source>
        <dbReference type="ARBA" id="ARBA00048707"/>
    </source>
</evidence>
<comment type="catalytic activity">
    <reaction evidence="3">
        <text>an N-acyl-L-alpha-aminoacyl-tRNA + H2O = an N-acyl-L-amino acid + a tRNA + H(+)</text>
        <dbReference type="Rhea" id="RHEA:54448"/>
        <dbReference type="Rhea" id="RHEA-COMP:10123"/>
        <dbReference type="Rhea" id="RHEA-COMP:13883"/>
        <dbReference type="ChEBI" id="CHEBI:15377"/>
        <dbReference type="ChEBI" id="CHEBI:15378"/>
        <dbReference type="ChEBI" id="CHEBI:59874"/>
        <dbReference type="ChEBI" id="CHEBI:78442"/>
        <dbReference type="ChEBI" id="CHEBI:138191"/>
        <dbReference type="EC" id="3.1.1.29"/>
    </reaction>
</comment>
<name>A0A1G9XWD4_ALLAB</name>
<reference evidence="4 5" key="1">
    <citation type="submission" date="2016-10" db="EMBL/GenBank/DDBJ databases">
        <authorList>
            <person name="de Groot N.N."/>
        </authorList>
    </citation>
    <scope>NUCLEOTIDE SEQUENCE [LARGE SCALE GENOMIC DNA]</scope>
    <source>
        <strain evidence="4 5">DSM 44149</strain>
    </source>
</reference>
<dbReference type="GO" id="GO:0004045">
    <property type="term" value="F:peptidyl-tRNA hydrolase activity"/>
    <property type="evidence" value="ECO:0007669"/>
    <property type="project" value="UniProtKB-EC"/>
</dbReference>
<gene>
    <name evidence="4" type="ORF">SAMN04489726_4448</name>
</gene>
<sequence>MLATASILDPLADRYVSWLRLPSASTVDTSDEVPELVRAMPMVLRIEKADPPPRNALLAAAASSAIAVCLDPLAAPGQPWHDEVHAWMCGRIRKVSRRARGAHWTAVQDMAGITVAHGGAEVRSLVPGLVVETPRVLGRLQISGSELPEDEQPLAPPADVPVLWLNPDAAMTVGKAAAQVGHATMLLAALLHADGRDADLADWADAGFPCAVRKADQARWRDLHPGDDPGLAWKTKRVVAVRDAGFTEVDPGTITVVTQWPA</sequence>
<keyword evidence="2 4" id="KW-0378">Hydrolase</keyword>
<dbReference type="Gene3D" id="3.40.1490.10">
    <property type="entry name" value="Bit1"/>
    <property type="match status" value="1"/>
</dbReference>
<dbReference type="InterPro" id="IPR002833">
    <property type="entry name" value="PTH2"/>
</dbReference>
<dbReference type="Pfam" id="PF01981">
    <property type="entry name" value="PTH2"/>
    <property type="match status" value="1"/>
</dbReference>
<dbReference type="eggNOG" id="COG1990">
    <property type="taxonomic scope" value="Bacteria"/>
</dbReference>